<proteinExistence type="predicted"/>
<feature type="domain" description="Amidohydrolase-related" evidence="2">
    <location>
        <begin position="62"/>
        <end position="420"/>
    </location>
</feature>
<dbReference type="PANTHER" id="PTHR24148:SF73">
    <property type="entry name" value="HET DOMAIN PROTEIN (AFU_ORTHOLOGUE AFUA_8G01020)"/>
    <property type="match status" value="1"/>
</dbReference>
<feature type="repeat" description="ANK" evidence="1">
    <location>
        <begin position="671"/>
        <end position="703"/>
    </location>
</feature>
<accession>A0A8H4PBY1</accession>
<feature type="domain" description="Heterokaryon incompatibility" evidence="3">
    <location>
        <begin position="573"/>
        <end position="632"/>
    </location>
</feature>
<dbReference type="Gene3D" id="3.20.20.140">
    <property type="entry name" value="Metal-dependent hydrolases"/>
    <property type="match status" value="1"/>
</dbReference>
<feature type="domain" description="Heterokaryon incompatibility" evidence="3">
    <location>
        <begin position="751"/>
        <end position="873"/>
    </location>
</feature>
<dbReference type="Proteomes" id="UP000554235">
    <property type="component" value="Unassembled WGS sequence"/>
</dbReference>
<evidence type="ECO:0000259" key="3">
    <source>
        <dbReference type="Pfam" id="PF06985"/>
    </source>
</evidence>
<organism evidence="4 5">
    <name type="scientific">Fusarium albosuccineum</name>
    <dbReference type="NCBI Taxonomy" id="1237068"/>
    <lineage>
        <taxon>Eukaryota</taxon>
        <taxon>Fungi</taxon>
        <taxon>Dikarya</taxon>
        <taxon>Ascomycota</taxon>
        <taxon>Pezizomycotina</taxon>
        <taxon>Sordariomycetes</taxon>
        <taxon>Hypocreomycetidae</taxon>
        <taxon>Hypocreales</taxon>
        <taxon>Nectriaceae</taxon>
        <taxon>Fusarium</taxon>
        <taxon>Fusarium decemcellulare species complex</taxon>
    </lineage>
</organism>
<dbReference type="InterPro" id="IPR002110">
    <property type="entry name" value="Ankyrin_rpt"/>
</dbReference>
<evidence type="ECO:0000313" key="5">
    <source>
        <dbReference type="Proteomes" id="UP000554235"/>
    </source>
</evidence>
<dbReference type="OrthoDB" id="194468at2759"/>
<keyword evidence="5" id="KW-1185">Reference proteome</keyword>
<dbReference type="SUPFAM" id="SSF48403">
    <property type="entry name" value="Ankyrin repeat"/>
    <property type="match status" value="1"/>
</dbReference>
<dbReference type="EMBL" id="JAADYS010001084">
    <property type="protein sequence ID" value="KAF4465138.1"/>
    <property type="molecule type" value="Genomic_DNA"/>
</dbReference>
<keyword evidence="1" id="KW-0040">ANK repeat</keyword>
<comment type="caution">
    <text evidence="4">The sequence shown here is derived from an EMBL/GenBank/DDBJ whole genome shotgun (WGS) entry which is preliminary data.</text>
</comment>
<dbReference type="PROSITE" id="PS50088">
    <property type="entry name" value="ANK_REPEAT"/>
    <property type="match status" value="1"/>
</dbReference>
<dbReference type="SMART" id="SM00248">
    <property type="entry name" value="ANK"/>
    <property type="match status" value="2"/>
</dbReference>
<protein>
    <submittedName>
        <fullName evidence="4">Heterokaryon incompatibility 6 OR allele</fullName>
    </submittedName>
</protein>
<evidence type="ECO:0000256" key="1">
    <source>
        <dbReference type="PROSITE-ProRule" id="PRU00023"/>
    </source>
</evidence>
<dbReference type="Pfam" id="PF06985">
    <property type="entry name" value="HET"/>
    <property type="match status" value="2"/>
</dbReference>
<dbReference type="Pfam" id="PF26639">
    <property type="entry name" value="Het-6_barrel"/>
    <property type="match status" value="1"/>
</dbReference>
<dbReference type="PROSITE" id="PS50297">
    <property type="entry name" value="ANK_REP_REGION"/>
    <property type="match status" value="1"/>
</dbReference>
<sequence length="1351" mass="152926">MTHHTLIEGATVIVYDEDVDSFKPLPNTSVLIAGDTIAAIFPTDEDEIIPDDAERVDARGKIISPGFIDTHHHGWQTAYRTLAADSHIAEFFVRYGWAGTCYDDFTPEDVYLGHLISQYEMLDAGTTSVLEHAMASFNQETADAYLRGSLETGLRTWFAFAIQDYSRSRKDFPGTMEQINMFYELRKEPRLADSNVCLGIGYDGWRFESETTDTVVNLIRSGDAAVVTSHFSGPYYTMSTLGRLDRLGAFGNSKTPFVLSHASFDVFDETQLMRNKDVYVSTTPLSEQPWGTDLTPTAYNLDQTALGVDNPWSYAADIPDQARLCLHRVREQFFNQVTHNRRLPSTTPMTVEQAFHLMTRSGGLAFHRDDIGVLGVGAKVDSLIFNGDSYNMLGWSDPIAAIVMHSHPSDIEALMVGGQWRKRHGKLTLPEGANDVEDIKKRFLESSKRLQGKVLSKPRPRFEGTFMPGIEYEAPYQDKAEQPRWPSCYFILFFFPAPPPSTVIFCQTILAMNIPIPPFKFQPFEYDSLPSSSCIRLLWLIKRPEESKPFSICGIPLIECLLLPTDLIDNPTYDALSYTWGNPKPLTPGADEYATSHRWPISVNGRLHYVTKSLHEALCRLQQQGVQYTEVDQRLEPYNKTRLIQAAEKGNIDEVKKYLGQGANHECQDCFGETALHYAAENGHVEIVKLLLIRGAQQTIVDSTGRSPSACCIQRKRGRWQEVGQLLCQWQVDGSDEAIPASCFPTTKIPIWIDALCINQGDIPERNSQVAMMSKIYGSAQSVVVWLGEADDTTEIAHNAFARLYETAWNEQGEMPYCQSYQESFGRFRETLFDESIDLDATSDDMIISMRECEAIKEFFSRSWFERTWVIQEVVLAQHLVIHCGPYQFKWIEIFAFLQALLGGSYSHIMLSGDWPPVKYRRGGFGSGALSLTDIRLWTRPDTVEGQHADQYRCKHYPGRSHPEKLSLLALLVLSWNCAASDPRDKVFGLLSISRPLDGITADYSKSTAEIFTEVGNIFVRAEGDNVIQDWLTGETDDLEPLEALSFIQPPMRPMHLAAKSPSRTSAFYRLNMYRPAGLPSWVPRFHMPLATDRIFDKRFNASGGHPAVFHISPPDILKIDGLTVDKVIEVERLEKSFIPSSETGVMEHIGVERWLEIVSRLEVVYPTGENRIEALWWTLMVGKHYWEQDDPKNGFKELVLRYMTESRRRFTSTRHAQLCQILLELYTTDTSTSLPSIDEVNSNDEGLIHEVRGIQMISDMGQGRFIQEFRRHETNRCIIRTEKGYLGLASIHTRIGDQVLVLAGARTPFILRSTAALDQFTFVAEAYIHGMMEGEMVQGKDADFRPIEIK</sequence>
<dbReference type="InterPro" id="IPR052895">
    <property type="entry name" value="HetReg/Transcr_Mod"/>
</dbReference>
<dbReference type="Gene3D" id="1.25.40.20">
    <property type="entry name" value="Ankyrin repeat-containing domain"/>
    <property type="match status" value="1"/>
</dbReference>
<dbReference type="InterPro" id="IPR011059">
    <property type="entry name" value="Metal-dep_hydrolase_composite"/>
</dbReference>
<name>A0A8H4PBY1_9HYPO</name>
<dbReference type="PANTHER" id="PTHR24148">
    <property type="entry name" value="ANKYRIN REPEAT DOMAIN-CONTAINING PROTEIN 39 HOMOLOG-RELATED"/>
    <property type="match status" value="1"/>
</dbReference>
<dbReference type="SUPFAM" id="SSF51556">
    <property type="entry name" value="Metallo-dependent hydrolases"/>
    <property type="match status" value="1"/>
</dbReference>
<dbReference type="Pfam" id="PF01979">
    <property type="entry name" value="Amidohydro_1"/>
    <property type="match status" value="1"/>
</dbReference>
<dbReference type="InterPro" id="IPR010730">
    <property type="entry name" value="HET"/>
</dbReference>
<dbReference type="SUPFAM" id="SSF51338">
    <property type="entry name" value="Composite domain of metallo-dependent hydrolases"/>
    <property type="match status" value="2"/>
</dbReference>
<dbReference type="Pfam" id="PF12796">
    <property type="entry name" value="Ank_2"/>
    <property type="match status" value="1"/>
</dbReference>
<dbReference type="InterPro" id="IPR032466">
    <property type="entry name" value="Metal_Hydrolase"/>
</dbReference>
<evidence type="ECO:0000313" key="4">
    <source>
        <dbReference type="EMBL" id="KAF4465138.1"/>
    </source>
</evidence>
<evidence type="ECO:0000259" key="2">
    <source>
        <dbReference type="Pfam" id="PF01979"/>
    </source>
</evidence>
<reference evidence="4 5" key="1">
    <citation type="submission" date="2020-01" db="EMBL/GenBank/DDBJ databases">
        <title>Identification and distribution of gene clusters putatively required for synthesis of sphingolipid metabolism inhibitors in phylogenetically diverse species of the filamentous fungus Fusarium.</title>
        <authorList>
            <person name="Kim H.-S."/>
            <person name="Busman M."/>
            <person name="Brown D.W."/>
            <person name="Divon H."/>
            <person name="Uhlig S."/>
            <person name="Proctor R.H."/>
        </authorList>
    </citation>
    <scope>NUCLEOTIDE SEQUENCE [LARGE SCALE GENOMIC DNA]</scope>
    <source>
        <strain evidence="4 5">NRRL 20459</strain>
    </source>
</reference>
<dbReference type="GO" id="GO:0016810">
    <property type="term" value="F:hydrolase activity, acting on carbon-nitrogen (but not peptide) bonds"/>
    <property type="evidence" value="ECO:0007669"/>
    <property type="project" value="InterPro"/>
</dbReference>
<dbReference type="InterPro" id="IPR036770">
    <property type="entry name" value="Ankyrin_rpt-contain_sf"/>
</dbReference>
<dbReference type="Gene3D" id="2.30.40.10">
    <property type="entry name" value="Urease, subunit C, domain 1"/>
    <property type="match status" value="1"/>
</dbReference>
<gene>
    <name evidence="4" type="ORF">FALBO_8018</name>
</gene>
<dbReference type="InterPro" id="IPR006680">
    <property type="entry name" value="Amidohydro-rel"/>
</dbReference>